<organism evidence="1 2">
    <name type="scientific">Dorcoceras hygrometricum</name>
    <dbReference type="NCBI Taxonomy" id="472368"/>
    <lineage>
        <taxon>Eukaryota</taxon>
        <taxon>Viridiplantae</taxon>
        <taxon>Streptophyta</taxon>
        <taxon>Embryophyta</taxon>
        <taxon>Tracheophyta</taxon>
        <taxon>Spermatophyta</taxon>
        <taxon>Magnoliopsida</taxon>
        <taxon>eudicotyledons</taxon>
        <taxon>Gunneridae</taxon>
        <taxon>Pentapetalae</taxon>
        <taxon>asterids</taxon>
        <taxon>lamiids</taxon>
        <taxon>Lamiales</taxon>
        <taxon>Gesneriaceae</taxon>
        <taxon>Didymocarpoideae</taxon>
        <taxon>Trichosporeae</taxon>
        <taxon>Loxocarpinae</taxon>
        <taxon>Dorcoceras</taxon>
    </lineage>
</organism>
<proteinExistence type="predicted"/>
<gene>
    <name evidence="1" type="ORF">F511_41655</name>
</gene>
<dbReference type="Proteomes" id="UP000250235">
    <property type="component" value="Unassembled WGS sequence"/>
</dbReference>
<evidence type="ECO:0000313" key="2">
    <source>
        <dbReference type="Proteomes" id="UP000250235"/>
    </source>
</evidence>
<accession>A0A2Z7CG88</accession>
<name>A0A2Z7CG88_9LAMI</name>
<dbReference type="EMBL" id="KQ997703">
    <property type="protein sequence ID" value="KZV43756.1"/>
    <property type="molecule type" value="Genomic_DNA"/>
</dbReference>
<protein>
    <submittedName>
        <fullName evidence="1">Uncharacterized protein</fullName>
    </submittedName>
</protein>
<dbReference type="AlphaFoldDB" id="A0A2Z7CG88"/>
<evidence type="ECO:0000313" key="1">
    <source>
        <dbReference type="EMBL" id="KZV43756.1"/>
    </source>
</evidence>
<keyword evidence="2" id="KW-1185">Reference proteome</keyword>
<sequence>MDTQLNVLSIRRGFWECDFLKTTGPSPLYKPPPPCTAAAAAPSLEIVPAKLDEENPSTPILSGLLVQADEGIPSLVVDLIDDIYRRLPLENKTRDANRRAAAMCGGDHDVVHALWPARHHRTMEILTSRAGRATSAWWPDDVARCPAVGAALLAQVLRNVALRVAAGRASCCAAGRLLALWGDDGRPMYATGLHAKRCALVARCAARWCTMGRDCAALVAAARPYVARKICGAGRRPAAAPAMS</sequence>
<reference evidence="1 2" key="1">
    <citation type="journal article" date="2015" name="Proc. Natl. Acad. Sci. U.S.A.">
        <title>The resurrection genome of Boea hygrometrica: A blueprint for survival of dehydration.</title>
        <authorList>
            <person name="Xiao L."/>
            <person name="Yang G."/>
            <person name="Zhang L."/>
            <person name="Yang X."/>
            <person name="Zhao S."/>
            <person name="Ji Z."/>
            <person name="Zhou Q."/>
            <person name="Hu M."/>
            <person name="Wang Y."/>
            <person name="Chen M."/>
            <person name="Xu Y."/>
            <person name="Jin H."/>
            <person name="Xiao X."/>
            <person name="Hu G."/>
            <person name="Bao F."/>
            <person name="Hu Y."/>
            <person name="Wan P."/>
            <person name="Li L."/>
            <person name="Deng X."/>
            <person name="Kuang T."/>
            <person name="Xiang C."/>
            <person name="Zhu J.K."/>
            <person name="Oliver M.J."/>
            <person name="He Y."/>
        </authorList>
    </citation>
    <scope>NUCLEOTIDE SEQUENCE [LARGE SCALE GENOMIC DNA]</scope>
    <source>
        <strain evidence="2">cv. XS01</strain>
    </source>
</reference>